<proteinExistence type="inferred from homology"/>
<comment type="similarity">
    <text evidence="3">Belongs to the glycosyltransferase 9 family.</text>
</comment>
<dbReference type="NCBIfam" id="TIGR02195">
    <property type="entry name" value="heptsyl_trn_II"/>
    <property type="match status" value="1"/>
</dbReference>
<dbReference type="RefSeq" id="WP_091706042.1">
    <property type="nucleotide sequence ID" value="NZ_BMYN01000007.1"/>
</dbReference>
<accession>A0A1I3XA65</accession>
<dbReference type="Gene3D" id="3.40.50.2000">
    <property type="entry name" value="Glycogen Phosphorylase B"/>
    <property type="match status" value="2"/>
</dbReference>
<dbReference type="OrthoDB" id="9797795at2"/>
<evidence type="ECO:0000256" key="1">
    <source>
        <dbReference type="ARBA" id="ARBA00022676"/>
    </source>
</evidence>
<dbReference type="InterPro" id="IPR051199">
    <property type="entry name" value="LPS_LOS_Heptosyltrfase"/>
</dbReference>
<dbReference type="InterPro" id="IPR002201">
    <property type="entry name" value="Glyco_trans_9"/>
</dbReference>
<organism evidence="6 7">
    <name type="scientific">Marinobacter persicus</name>
    <dbReference type="NCBI Taxonomy" id="930118"/>
    <lineage>
        <taxon>Bacteria</taxon>
        <taxon>Pseudomonadati</taxon>
        <taxon>Pseudomonadota</taxon>
        <taxon>Gammaproteobacteria</taxon>
        <taxon>Pseudomonadales</taxon>
        <taxon>Marinobacteraceae</taxon>
        <taxon>Marinobacter</taxon>
    </lineage>
</organism>
<reference evidence="6 7" key="1">
    <citation type="submission" date="2016-10" db="EMBL/GenBank/DDBJ databases">
        <authorList>
            <person name="de Groot N.N."/>
        </authorList>
    </citation>
    <scope>NUCLEOTIDE SEQUENCE [LARGE SCALE GENOMIC DNA]</scope>
    <source>
        <strain evidence="6 7">IBRC-M 10445</strain>
    </source>
</reference>
<keyword evidence="7" id="KW-1185">Reference proteome</keyword>
<dbReference type="AlphaFoldDB" id="A0A1I3XA65"/>
<dbReference type="EMBL" id="FOSC01000011">
    <property type="protein sequence ID" value="SFK15901.1"/>
    <property type="molecule type" value="Genomic_DNA"/>
</dbReference>
<dbReference type="GO" id="GO:0008713">
    <property type="term" value="F:ADP-heptose-lipopolysaccharide heptosyltransferase activity"/>
    <property type="evidence" value="ECO:0007669"/>
    <property type="project" value="UniProtKB-EC"/>
</dbReference>
<dbReference type="FunFam" id="3.40.50.2000:FF:000023">
    <property type="entry name" value="ADP-heptose--LPS heptosyltransferase II"/>
    <property type="match status" value="1"/>
</dbReference>
<evidence type="ECO:0000313" key="7">
    <source>
        <dbReference type="Proteomes" id="UP000199445"/>
    </source>
</evidence>
<dbReference type="PANTHER" id="PTHR30160:SF7">
    <property type="entry name" value="ADP-HEPTOSE--LPS HEPTOSYLTRANSFERASE 2"/>
    <property type="match status" value="1"/>
</dbReference>
<evidence type="ECO:0000256" key="2">
    <source>
        <dbReference type="ARBA" id="ARBA00022679"/>
    </source>
</evidence>
<sequence>MKYLVVGPSWVGDMVMAQSLFKSLLQQDADARIDVLAPGWSLPIIARMPEVREGIAAPWKSGELAFKEQWRLARSLKDYDKAIVLPRSFKSALIPFLARIPERVGFSGEGRSILLTDARKRRPTRNGAEITDKTVWRYLGLGASKAAYERYEFDVPQPALRIDDANAEQVLAQLGLDATRPAVALCPGAEYGPAKQWPLDYHRSLAGKLVERGYQVWVIGGPKDGEAGATIAGGQERVFNLCGKTRLEDTVDLFSRCRSVVSHDSGLMHVAAAAGADVVAIYGSSSPDFTPPLTDKATIMRYPIECSPCFDRTCRFGHYKCLTQISVDEVLQACQ</sequence>
<dbReference type="GO" id="GO:0009244">
    <property type="term" value="P:lipopolysaccharide core region biosynthetic process"/>
    <property type="evidence" value="ECO:0007669"/>
    <property type="project" value="TreeGrafter"/>
</dbReference>
<keyword evidence="1" id="KW-0328">Glycosyltransferase</keyword>
<dbReference type="GO" id="GO:0005829">
    <property type="term" value="C:cytosol"/>
    <property type="evidence" value="ECO:0007669"/>
    <property type="project" value="TreeGrafter"/>
</dbReference>
<dbReference type="SUPFAM" id="SSF53756">
    <property type="entry name" value="UDP-Glycosyltransferase/glycogen phosphorylase"/>
    <property type="match status" value="1"/>
</dbReference>
<evidence type="ECO:0000256" key="3">
    <source>
        <dbReference type="ARBA" id="ARBA00043995"/>
    </source>
</evidence>
<evidence type="ECO:0000313" key="6">
    <source>
        <dbReference type="EMBL" id="SFK15901.1"/>
    </source>
</evidence>
<protein>
    <recommendedName>
        <fullName evidence="4">lipopolysaccharide heptosyltransferase II</fullName>
        <ecNumber evidence="4">2.4.99.24</ecNumber>
    </recommendedName>
</protein>
<gene>
    <name evidence="6" type="ORF">SAMN05216429_11184</name>
</gene>
<dbReference type="EC" id="2.4.99.24" evidence="4"/>
<evidence type="ECO:0000256" key="4">
    <source>
        <dbReference type="ARBA" id="ARBA00044042"/>
    </source>
</evidence>
<keyword evidence="2 6" id="KW-0808">Transferase</keyword>
<dbReference type="CDD" id="cd03789">
    <property type="entry name" value="GT9_LPS_heptosyltransferase"/>
    <property type="match status" value="1"/>
</dbReference>
<name>A0A1I3XA65_9GAMM</name>
<dbReference type="Pfam" id="PF01075">
    <property type="entry name" value="Glyco_transf_9"/>
    <property type="match status" value="1"/>
</dbReference>
<dbReference type="InterPro" id="IPR011910">
    <property type="entry name" value="RfaF"/>
</dbReference>
<comment type="catalytic activity">
    <reaction evidence="5">
        <text>an L-alpha-D-Hep-(1-&gt;5)-[alpha-Kdo-(2-&gt;4)]-alpha-Kdo-(2-&gt;6)-lipid A + ADP-L-glycero-beta-D-manno-heptose = an L-alpha-D-Hep-(1-&gt;3)-L-alpha-D-Hep-(1-&gt;5)-[alpha-Kdo-(2-&gt;4)]-alpha-Kdo-(2-&gt;6)-lipid A + ADP + H(+)</text>
        <dbReference type="Rhea" id="RHEA:74071"/>
        <dbReference type="ChEBI" id="CHEBI:15378"/>
        <dbReference type="ChEBI" id="CHEBI:61506"/>
        <dbReference type="ChEBI" id="CHEBI:193068"/>
        <dbReference type="ChEBI" id="CHEBI:193069"/>
        <dbReference type="ChEBI" id="CHEBI:456216"/>
        <dbReference type="EC" id="2.4.99.24"/>
    </reaction>
</comment>
<evidence type="ECO:0000256" key="5">
    <source>
        <dbReference type="ARBA" id="ARBA00047503"/>
    </source>
</evidence>
<dbReference type="PANTHER" id="PTHR30160">
    <property type="entry name" value="TETRAACYLDISACCHARIDE 4'-KINASE-RELATED"/>
    <property type="match status" value="1"/>
</dbReference>
<dbReference type="Proteomes" id="UP000199445">
    <property type="component" value="Unassembled WGS sequence"/>
</dbReference>